<evidence type="ECO:0008006" key="8">
    <source>
        <dbReference type="Google" id="ProtNLM"/>
    </source>
</evidence>
<dbReference type="Proteomes" id="UP000218231">
    <property type="component" value="Unassembled WGS sequence"/>
</dbReference>
<evidence type="ECO:0000313" key="7">
    <source>
        <dbReference type="Proteomes" id="UP000218231"/>
    </source>
</evidence>
<proteinExistence type="inferred from homology"/>
<evidence type="ECO:0000313" key="6">
    <source>
        <dbReference type="EMBL" id="PAV73896.1"/>
    </source>
</evidence>
<feature type="signal peptide" evidence="5">
    <location>
        <begin position="1"/>
        <end position="18"/>
    </location>
</feature>
<keyword evidence="4 5" id="KW-0732">Signal</keyword>
<keyword evidence="7" id="KW-1185">Reference proteome</keyword>
<evidence type="ECO:0000256" key="4">
    <source>
        <dbReference type="ARBA" id="ARBA00022729"/>
    </source>
</evidence>
<reference evidence="6 7" key="1">
    <citation type="journal article" date="2017" name="Curr. Biol.">
        <title>Genome architecture and evolution of a unichromosomal asexual nematode.</title>
        <authorList>
            <person name="Fradin H."/>
            <person name="Zegar C."/>
            <person name="Gutwein M."/>
            <person name="Lucas J."/>
            <person name="Kovtun M."/>
            <person name="Corcoran D."/>
            <person name="Baugh L.R."/>
            <person name="Kiontke K."/>
            <person name="Gunsalus K."/>
            <person name="Fitch D.H."/>
            <person name="Piano F."/>
        </authorList>
    </citation>
    <scope>NUCLEOTIDE SEQUENCE [LARGE SCALE GENOMIC DNA]</scope>
    <source>
        <strain evidence="6">PF1309</strain>
    </source>
</reference>
<dbReference type="GO" id="GO:0005576">
    <property type="term" value="C:extracellular region"/>
    <property type="evidence" value="ECO:0007669"/>
    <property type="project" value="UniProtKB-SubCell"/>
</dbReference>
<dbReference type="InterPro" id="IPR001534">
    <property type="entry name" value="Transthyretin-like"/>
</dbReference>
<evidence type="ECO:0000256" key="2">
    <source>
        <dbReference type="ARBA" id="ARBA00010112"/>
    </source>
</evidence>
<gene>
    <name evidence="6" type="ORF">WR25_16077</name>
</gene>
<comment type="caution">
    <text evidence="6">The sequence shown here is derived from an EMBL/GenBank/DDBJ whole genome shotgun (WGS) entry which is preliminary data.</text>
</comment>
<evidence type="ECO:0000256" key="1">
    <source>
        <dbReference type="ARBA" id="ARBA00004613"/>
    </source>
</evidence>
<dbReference type="AlphaFoldDB" id="A0A2A2KIM4"/>
<dbReference type="PANTHER" id="PTHR21700">
    <property type="entry name" value="TRANSTHYRETIN-LIKE FAMILY PROTEIN-RELATED"/>
    <property type="match status" value="1"/>
</dbReference>
<dbReference type="InterPro" id="IPR038479">
    <property type="entry name" value="Transthyretin-like_sf"/>
</dbReference>
<feature type="chain" id="PRO_5012742461" description="Transthyretin/hydroxyisourate hydrolase domain-containing protein" evidence="5">
    <location>
        <begin position="19"/>
        <end position="158"/>
    </location>
</feature>
<evidence type="ECO:0000256" key="5">
    <source>
        <dbReference type="SAM" id="SignalP"/>
    </source>
</evidence>
<dbReference type="Gene3D" id="2.60.40.3330">
    <property type="match status" value="1"/>
</dbReference>
<organism evidence="6 7">
    <name type="scientific">Diploscapter pachys</name>
    <dbReference type="NCBI Taxonomy" id="2018661"/>
    <lineage>
        <taxon>Eukaryota</taxon>
        <taxon>Metazoa</taxon>
        <taxon>Ecdysozoa</taxon>
        <taxon>Nematoda</taxon>
        <taxon>Chromadorea</taxon>
        <taxon>Rhabditida</taxon>
        <taxon>Rhabditina</taxon>
        <taxon>Rhabditomorpha</taxon>
        <taxon>Rhabditoidea</taxon>
        <taxon>Rhabditidae</taxon>
        <taxon>Diploscapter</taxon>
    </lineage>
</organism>
<dbReference type="OrthoDB" id="5824632at2759"/>
<keyword evidence="3" id="KW-0964">Secreted</keyword>
<dbReference type="GO" id="GO:0009986">
    <property type="term" value="C:cell surface"/>
    <property type="evidence" value="ECO:0007669"/>
    <property type="project" value="InterPro"/>
</dbReference>
<name>A0A2A2KIM4_9BILA</name>
<protein>
    <recommendedName>
        <fullName evidence="8">Transthyretin/hydroxyisourate hydrolase domain-containing protein</fullName>
    </recommendedName>
</protein>
<comment type="subcellular location">
    <subcellularLocation>
        <location evidence="1">Secreted</location>
    </subcellularLocation>
</comment>
<comment type="similarity">
    <text evidence="2">Belongs to the nematode transthyretin-like family.</text>
</comment>
<sequence>MGIVRAVLIGCLIAPVWSARVRVTGSCKCGCSVVARKDAGTINVILMERDMGETFLGVFDADDVMNQTTINNEGNFTLEGSQWEFGGIEPYLKVIHRCDGPLMPKYINLENRFTKEVEGVQVYALESKDCLISCQENDNSQNKVEASPLKGVIDLLFE</sequence>
<evidence type="ECO:0000256" key="3">
    <source>
        <dbReference type="ARBA" id="ARBA00022525"/>
    </source>
</evidence>
<dbReference type="PANTHER" id="PTHR21700:SF3">
    <property type="entry name" value="TRANSTHYRETIN-LIKE PROTEIN 5"/>
    <property type="match status" value="1"/>
</dbReference>
<dbReference type="Pfam" id="PF01060">
    <property type="entry name" value="TTR-52"/>
    <property type="match status" value="1"/>
</dbReference>
<accession>A0A2A2KIM4</accession>
<dbReference type="EMBL" id="LIAE01008458">
    <property type="protein sequence ID" value="PAV73896.1"/>
    <property type="molecule type" value="Genomic_DNA"/>
</dbReference>